<keyword evidence="5" id="KW-0813">Transport</keyword>
<feature type="transmembrane region" description="Helical" evidence="12">
    <location>
        <begin position="107"/>
        <end position="134"/>
    </location>
</feature>
<protein>
    <recommendedName>
        <fullName evidence="4">Chitin synthase export chaperone</fullName>
    </recommendedName>
</protein>
<keyword evidence="9 12" id="KW-1133">Transmembrane helix</keyword>
<dbReference type="Pfam" id="PF12271">
    <property type="entry name" value="Chs7"/>
    <property type="match status" value="1"/>
</dbReference>
<proteinExistence type="inferred from homology"/>
<dbReference type="PANTHER" id="PTHR35329">
    <property type="entry name" value="CHITIN SYNTHASE EXPORT CHAPERONE"/>
    <property type="match status" value="1"/>
</dbReference>
<accession>A0A1Y1Y0F6</accession>
<evidence type="ECO:0000256" key="7">
    <source>
        <dbReference type="ARBA" id="ARBA00022824"/>
    </source>
</evidence>
<comment type="similarity">
    <text evidence="3">Belongs to the CHS7 family.</text>
</comment>
<feature type="transmembrane region" description="Helical" evidence="12">
    <location>
        <begin position="146"/>
        <end position="168"/>
    </location>
</feature>
<evidence type="ECO:0000313" key="13">
    <source>
        <dbReference type="EMBL" id="ORX91196.1"/>
    </source>
</evidence>
<dbReference type="GO" id="GO:0015031">
    <property type="term" value="P:protein transport"/>
    <property type="evidence" value="ECO:0007669"/>
    <property type="project" value="UniProtKB-KW"/>
</dbReference>
<keyword evidence="6 12" id="KW-0812">Transmembrane</keyword>
<evidence type="ECO:0000256" key="6">
    <source>
        <dbReference type="ARBA" id="ARBA00022692"/>
    </source>
</evidence>
<dbReference type="GO" id="GO:0051082">
    <property type="term" value="F:unfolded protein binding"/>
    <property type="evidence" value="ECO:0007669"/>
    <property type="project" value="TreeGrafter"/>
</dbReference>
<gene>
    <name evidence="13" type="ORF">K493DRAFT_264807</name>
</gene>
<evidence type="ECO:0000256" key="3">
    <source>
        <dbReference type="ARBA" id="ARBA00009274"/>
    </source>
</evidence>
<keyword evidence="8" id="KW-0653">Protein transport</keyword>
<evidence type="ECO:0000256" key="2">
    <source>
        <dbReference type="ARBA" id="ARBA00004586"/>
    </source>
</evidence>
<evidence type="ECO:0000256" key="10">
    <source>
        <dbReference type="ARBA" id="ARBA00023136"/>
    </source>
</evidence>
<dbReference type="STRING" id="1314790.A0A1Y1Y0F6"/>
<sequence>MKFGSFDQVCREVPLTVCSLLGADGNGIEPHCYARNFEFAGKLFFEFAVMVIYIAALVMGIIMIYHIKTKYTAVGRKEMVTFFILYMLTTLVEALVVSGIVPASSSIQPWFVAAHVGLLSASIWCLLFNGLVGFQIFEDGTALSLWGIRISSLIVFGGAFFVAIGTFKNMVGFLSPSNPILLWIIYFIFNGAGVLIYFILQLILVFKTLDDRWPLGDILFAIAFFVIGQVILYIFSQDICNYATHYIDGMFFGVMCTLLSVMMTYKYWDSITKEDLEFSVGGKTAQWDVKYDMGGYNNGRY</sequence>
<dbReference type="GO" id="GO:0071555">
    <property type="term" value="P:cell wall organization"/>
    <property type="evidence" value="ECO:0007669"/>
    <property type="project" value="UniProtKB-KW"/>
</dbReference>
<comment type="caution">
    <text evidence="13">The sequence shown here is derived from an EMBL/GenBank/DDBJ whole genome shotgun (WGS) entry which is preliminary data.</text>
</comment>
<feature type="transmembrane region" description="Helical" evidence="12">
    <location>
        <begin position="180"/>
        <end position="206"/>
    </location>
</feature>
<feature type="transmembrane region" description="Helical" evidence="12">
    <location>
        <begin position="218"/>
        <end position="236"/>
    </location>
</feature>
<evidence type="ECO:0000256" key="1">
    <source>
        <dbReference type="ARBA" id="ARBA00004127"/>
    </source>
</evidence>
<evidence type="ECO:0000256" key="5">
    <source>
        <dbReference type="ARBA" id="ARBA00022448"/>
    </source>
</evidence>
<reference evidence="13 14" key="1">
    <citation type="submission" date="2016-07" db="EMBL/GenBank/DDBJ databases">
        <title>Pervasive Adenine N6-methylation of Active Genes in Fungi.</title>
        <authorList>
            <consortium name="DOE Joint Genome Institute"/>
            <person name="Mondo S.J."/>
            <person name="Dannebaum R.O."/>
            <person name="Kuo R.C."/>
            <person name="Labutti K."/>
            <person name="Haridas S."/>
            <person name="Kuo A."/>
            <person name="Salamov A."/>
            <person name="Ahrendt S.R."/>
            <person name="Lipzen A."/>
            <person name="Sullivan W."/>
            <person name="Andreopoulos W.B."/>
            <person name="Clum A."/>
            <person name="Lindquist E."/>
            <person name="Daum C."/>
            <person name="Ramamoorthy G.K."/>
            <person name="Gryganskyi A."/>
            <person name="Culley D."/>
            <person name="Magnuson J.K."/>
            <person name="James T.Y."/>
            <person name="O'Malley M.A."/>
            <person name="Stajich J.E."/>
            <person name="Spatafora J.W."/>
            <person name="Visel A."/>
            <person name="Grigoriev I.V."/>
        </authorList>
    </citation>
    <scope>NUCLEOTIDE SEQUENCE [LARGE SCALE GENOMIC DNA]</scope>
    <source>
        <strain evidence="13 14">CBS 931.73</strain>
    </source>
</reference>
<evidence type="ECO:0000256" key="11">
    <source>
        <dbReference type="ARBA" id="ARBA00023316"/>
    </source>
</evidence>
<dbReference type="Proteomes" id="UP000193498">
    <property type="component" value="Unassembled WGS sequence"/>
</dbReference>
<dbReference type="EMBL" id="MCFE01000337">
    <property type="protein sequence ID" value="ORX91196.1"/>
    <property type="molecule type" value="Genomic_DNA"/>
</dbReference>
<dbReference type="GO" id="GO:0006457">
    <property type="term" value="P:protein folding"/>
    <property type="evidence" value="ECO:0007669"/>
    <property type="project" value="TreeGrafter"/>
</dbReference>
<keyword evidence="7" id="KW-0256">Endoplasmic reticulum</keyword>
<feature type="transmembrane region" description="Helical" evidence="12">
    <location>
        <begin position="79"/>
        <end position="101"/>
    </location>
</feature>
<dbReference type="InterPro" id="IPR022057">
    <property type="entry name" value="Chs7"/>
</dbReference>
<evidence type="ECO:0000256" key="9">
    <source>
        <dbReference type="ARBA" id="ARBA00022989"/>
    </source>
</evidence>
<feature type="transmembrane region" description="Helical" evidence="12">
    <location>
        <begin position="43"/>
        <end position="67"/>
    </location>
</feature>
<evidence type="ECO:0000256" key="12">
    <source>
        <dbReference type="SAM" id="Phobius"/>
    </source>
</evidence>
<keyword evidence="11" id="KW-0961">Cell wall biogenesis/degradation</keyword>
<comment type="subcellular location">
    <subcellularLocation>
        <location evidence="1">Endomembrane system</location>
        <topology evidence="1">Multi-pass membrane protein</topology>
    </subcellularLocation>
    <subcellularLocation>
        <location evidence="2">Endoplasmic reticulum membrane</location>
    </subcellularLocation>
</comment>
<feature type="transmembrane region" description="Helical" evidence="12">
    <location>
        <begin position="242"/>
        <end position="265"/>
    </location>
</feature>
<dbReference type="GO" id="GO:0005789">
    <property type="term" value="C:endoplasmic reticulum membrane"/>
    <property type="evidence" value="ECO:0007669"/>
    <property type="project" value="UniProtKB-SubCell"/>
</dbReference>
<dbReference type="AlphaFoldDB" id="A0A1Y1Y0F6"/>
<evidence type="ECO:0000256" key="8">
    <source>
        <dbReference type="ARBA" id="ARBA00022927"/>
    </source>
</evidence>
<keyword evidence="14" id="KW-1185">Reference proteome</keyword>
<keyword evidence="10 12" id="KW-0472">Membrane</keyword>
<name>A0A1Y1Y0F6_9FUNG</name>
<dbReference type="OrthoDB" id="2189463at2759"/>
<dbReference type="InParanoid" id="A0A1Y1Y0F6"/>
<evidence type="ECO:0000256" key="4">
    <source>
        <dbReference type="ARBA" id="ARBA00018354"/>
    </source>
</evidence>
<evidence type="ECO:0000313" key="14">
    <source>
        <dbReference type="Proteomes" id="UP000193498"/>
    </source>
</evidence>
<dbReference type="PANTHER" id="PTHR35329:SF2">
    <property type="entry name" value="CHITIN SYNTHASE EXPORT CHAPERONE"/>
    <property type="match status" value="1"/>
</dbReference>
<organism evidence="13 14">
    <name type="scientific">Basidiobolus meristosporus CBS 931.73</name>
    <dbReference type="NCBI Taxonomy" id="1314790"/>
    <lineage>
        <taxon>Eukaryota</taxon>
        <taxon>Fungi</taxon>
        <taxon>Fungi incertae sedis</taxon>
        <taxon>Zoopagomycota</taxon>
        <taxon>Entomophthoromycotina</taxon>
        <taxon>Basidiobolomycetes</taxon>
        <taxon>Basidiobolales</taxon>
        <taxon>Basidiobolaceae</taxon>
        <taxon>Basidiobolus</taxon>
    </lineage>
</organism>